<dbReference type="Proteomes" id="UP000192660">
    <property type="component" value="Unassembled WGS sequence"/>
</dbReference>
<evidence type="ECO:0008006" key="3">
    <source>
        <dbReference type="Google" id="ProtNLM"/>
    </source>
</evidence>
<evidence type="ECO:0000313" key="2">
    <source>
        <dbReference type="Proteomes" id="UP000192660"/>
    </source>
</evidence>
<dbReference type="InterPro" id="IPR021247">
    <property type="entry name" value="DUF2785"/>
</dbReference>
<dbReference type="EMBL" id="FWWY01000001">
    <property type="protein sequence ID" value="SMC05052.1"/>
    <property type="molecule type" value="Genomic_DNA"/>
</dbReference>
<keyword evidence="2" id="KW-1185">Reference proteome</keyword>
<protein>
    <recommendedName>
        <fullName evidence="3">DUF2785 domain-containing protein</fullName>
    </recommendedName>
</protein>
<name>A0A1W1WFT0_SULTA</name>
<dbReference type="STRING" id="28034.BFX07_15050"/>
<evidence type="ECO:0000313" key="1">
    <source>
        <dbReference type="EMBL" id="SMC05052.1"/>
    </source>
</evidence>
<dbReference type="AlphaFoldDB" id="A0A1W1WFT0"/>
<gene>
    <name evidence="1" type="ORF">SAMN00768000_1997</name>
</gene>
<reference evidence="2" key="1">
    <citation type="submission" date="2017-04" db="EMBL/GenBank/DDBJ databases">
        <authorList>
            <person name="Varghese N."/>
            <person name="Submissions S."/>
        </authorList>
    </citation>
    <scope>NUCLEOTIDE SEQUENCE [LARGE SCALE GENOMIC DNA]</scope>
    <source>
        <strain evidence="2">DSM 9293</strain>
    </source>
</reference>
<dbReference type="Pfam" id="PF10978">
    <property type="entry name" value="DUF2785"/>
    <property type="match status" value="1"/>
</dbReference>
<organism evidence="1 2">
    <name type="scientific">Sulfobacillus thermosulfidooxidans (strain DSM 9293 / VKM B-1269 / AT-1)</name>
    <dbReference type="NCBI Taxonomy" id="929705"/>
    <lineage>
        <taxon>Bacteria</taxon>
        <taxon>Bacillati</taxon>
        <taxon>Bacillota</taxon>
        <taxon>Clostridia</taxon>
        <taxon>Eubacteriales</taxon>
        <taxon>Clostridiales Family XVII. Incertae Sedis</taxon>
        <taxon>Sulfobacillus</taxon>
    </lineage>
</organism>
<accession>A0A1W1WFT0</accession>
<proteinExistence type="predicted"/>
<sequence length="273" mass="31572">MQWPVHDKAWLAQQLQRPQDWDIYPLFELLCQLLENLASPDPLLRDQLSYTWIEQLFMSPALSLDIVDPFVKRALDQEHLFYRIGEKETDSIFMRAFSVLIIPLAINWYETHGHLTPQRRDSLQQALFTYIRQEQDWRGYIPHKGWAHAAAHSADALSALGTSPLSRQEDLVAIVHNIAYLAHLDTPLVHTEEDRLAMAAYQIMRAHDKTATGSVVISSWLNALTPDHSGEAIANGNTRRFLRSLYFRWYFDDPSSPWLFAIAEAIKRFDIFA</sequence>
<dbReference type="RefSeq" id="WP_176213222.1">
    <property type="nucleotide sequence ID" value="NZ_FWWY01000001.1"/>
</dbReference>